<feature type="region of interest" description="Disordered" evidence="1">
    <location>
        <begin position="103"/>
        <end position="122"/>
    </location>
</feature>
<evidence type="ECO:0000313" key="3">
    <source>
        <dbReference type="Proteomes" id="UP000760860"/>
    </source>
</evidence>
<dbReference type="VEuPathDB" id="FungiDB:PC110_g17616"/>
<comment type="caution">
    <text evidence="2">The sequence shown here is derived from an EMBL/GenBank/DDBJ whole genome shotgun (WGS) entry which is preliminary data.</text>
</comment>
<evidence type="ECO:0000313" key="2">
    <source>
        <dbReference type="EMBL" id="KAG3207721.1"/>
    </source>
</evidence>
<feature type="region of interest" description="Disordered" evidence="1">
    <location>
        <begin position="127"/>
        <end position="151"/>
    </location>
</feature>
<name>A0A8T1H6D9_9STRA</name>
<dbReference type="AlphaFoldDB" id="A0A8T1H6D9"/>
<gene>
    <name evidence="2" type="ORF">PC129_g21241</name>
</gene>
<dbReference type="EMBL" id="RCMV01001656">
    <property type="protein sequence ID" value="KAG3207721.1"/>
    <property type="molecule type" value="Genomic_DNA"/>
</dbReference>
<accession>A0A8T1H6D9</accession>
<reference evidence="2" key="1">
    <citation type="submission" date="2018-05" db="EMBL/GenBank/DDBJ databases">
        <title>Effector identification in a new, highly contiguous assembly of the strawberry crown rot pathogen Phytophthora cactorum.</title>
        <authorList>
            <person name="Armitage A.D."/>
            <person name="Nellist C.F."/>
            <person name="Bates H."/>
            <person name="Vickerstaff R.J."/>
            <person name="Harrison R.J."/>
        </authorList>
    </citation>
    <scope>NUCLEOTIDE SEQUENCE</scope>
    <source>
        <strain evidence="2">P421</strain>
    </source>
</reference>
<organism evidence="2 3">
    <name type="scientific">Phytophthora cactorum</name>
    <dbReference type="NCBI Taxonomy" id="29920"/>
    <lineage>
        <taxon>Eukaryota</taxon>
        <taxon>Sar</taxon>
        <taxon>Stramenopiles</taxon>
        <taxon>Oomycota</taxon>
        <taxon>Peronosporomycetes</taxon>
        <taxon>Peronosporales</taxon>
        <taxon>Peronosporaceae</taxon>
        <taxon>Phytophthora</taxon>
    </lineage>
</organism>
<feature type="compositionally biased region" description="Basic and acidic residues" evidence="1">
    <location>
        <begin position="127"/>
        <end position="147"/>
    </location>
</feature>
<proteinExistence type="predicted"/>
<protein>
    <submittedName>
        <fullName evidence="2">Uncharacterized protein</fullName>
    </submittedName>
</protein>
<sequence>MDLAVLYERILALVPVDDLHDSYNGVLHEELSSINRAVNDVSAAFAKLEEVHEAVNKLSNGSTGTRSVTLTEAMNSTMQLQRELKKKLESTIATMTKFCGKRKRAEKNANRNGPKAAKAEIKSEDLVRVTRHEEKKTNGEEAEPKTEDDFEMSSVADDDAVICGRKKQLFVWSSCAGHPGDFAAYDCFSKDMAAVINQGPQNGGTVALRRLNDSLLALLRDQKDSRDSQTKTNGGSHLPFDLLVWRVNAMAATDRRKHLQQVVDSLKQAMSRDASGRKEVRDLIKSLKTARQWPVRRQQTELRGLYGELAEQIQSCVDSAVDFFTKAELYSEMLKFKIKARTASSESIQVKADRLLEKVKHLKGGDTKNKIDNCILQFVEVSRHREKNWQLRTNPIVSECYWSAWKRYWKGRLGASAILC</sequence>
<dbReference type="Proteomes" id="UP000760860">
    <property type="component" value="Unassembled WGS sequence"/>
</dbReference>
<evidence type="ECO:0000256" key="1">
    <source>
        <dbReference type="SAM" id="MobiDB-lite"/>
    </source>
</evidence>